<evidence type="ECO:0000313" key="1">
    <source>
        <dbReference type="EMBL" id="RMS42758.1"/>
    </source>
</evidence>
<dbReference type="AlphaFoldDB" id="A0A658K8C6"/>
<dbReference type="Proteomes" id="UP000270873">
    <property type="component" value="Unassembled WGS sequence"/>
</dbReference>
<evidence type="ECO:0000313" key="2">
    <source>
        <dbReference type="Proteomes" id="UP000270873"/>
    </source>
</evidence>
<organism evidence="1 2">
    <name type="scientific">Pseudomonas amygdali pv. photiniae</name>
    <dbReference type="NCBI Taxonomy" id="251724"/>
    <lineage>
        <taxon>Bacteria</taxon>
        <taxon>Pseudomonadati</taxon>
        <taxon>Pseudomonadota</taxon>
        <taxon>Gammaproteobacteria</taxon>
        <taxon>Pseudomonadales</taxon>
        <taxon>Pseudomonadaceae</taxon>
        <taxon>Pseudomonas</taxon>
        <taxon>Pseudomonas amygdali</taxon>
    </lineage>
</organism>
<dbReference type="EMBL" id="RBSP01000777">
    <property type="protein sequence ID" value="RMS42758.1"/>
    <property type="molecule type" value="Genomic_DNA"/>
</dbReference>
<gene>
    <name evidence="1" type="ORF">ALP66_04243</name>
</gene>
<sequence length="108" mass="11996">PMTLADRHKPDCLLSRKKPCSGYGIQGLGTGTRMALNKSTQELKRHLKGTATNLENTAEEILKLASQMKDVDVTAVLQMVNRLYSDADQLKAYADEVRAKRIVRAKPL</sequence>
<name>A0A658K8C6_PSEA0</name>
<protein>
    <submittedName>
        <fullName evidence="1">Uncharacterized protein</fullName>
    </submittedName>
</protein>
<comment type="caution">
    <text evidence="1">The sequence shown here is derived from an EMBL/GenBank/DDBJ whole genome shotgun (WGS) entry which is preliminary data.</text>
</comment>
<accession>A0A658K8C6</accession>
<reference evidence="1 2" key="1">
    <citation type="submission" date="2018-08" db="EMBL/GenBank/DDBJ databases">
        <title>Recombination of ecologically and evolutionarily significant loci maintains genetic cohesion in the Pseudomonas syringae species complex.</title>
        <authorList>
            <person name="Dillon M."/>
            <person name="Thakur S."/>
            <person name="Almeida R.N.D."/>
            <person name="Weir B.S."/>
            <person name="Guttman D.S."/>
        </authorList>
    </citation>
    <scope>NUCLEOTIDE SEQUENCE [LARGE SCALE GENOMIC DNA]</scope>
    <source>
        <strain evidence="1 2">ICMP 7847</strain>
    </source>
</reference>
<proteinExistence type="predicted"/>
<feature type="non-terminal residue" evidence="1">
    <location>
        <position position="1"/>
    </location>
</feature>